<sequence>MGEKPAFPNFDWRFNEFPNANSHALYVTCMELMALPSQPKVVGNALLNILLTSGSEDVPRKNVMGWINAIALVLTSLPECYWEVIQEHILQTLRRNPQMSDSIPLLQQDLKSIFSSYDFVASYTCQAETMPAYLMAITHAQSNFNYPSLFGFASLTDASPMGEKPAFPNFDWRFNEFPNANSHALYVTCMELMALPSQPKVVGNALLNILLTSGSEDVPRKNVMGWINAIALVLTSLPECYWEVIQEHILQTLRRNPQMSDSIPLLQQDLKSIFSSYDFVASYTCQAETMPAYLMAITHAVWHHSNIGQLTLIPRFLKEQVKPIVKTEGQFLLPVVLSGLFYNASMRREPDV</sequence>
<dbReference type="GO" id="GO:0006357">
    <property type="term" value="P:regulation of transcription by RNA polymerase II"/>
    <property type="evidence" value="ECO:0007669"/>
    <property type="project" value="TreeGrafter"/>
</dbReference>
<evidence type="ECO:0000256" key="1">
    <source>
        <dbReference type="ARBA" id="ARBA00004123"/>
    </source>
</evidence>
<dbReference type="GO" id="GO:0005667">
    <property type="term" value="C:transcription regulator complex"/>
    <property type="evidence" value="ECO:0007669"/>
    <property type="project" value="TreeGrafter"/>
</dbReference>
<dbReference type="Proteomes" id="UP000230750">
    <property type="component" value="Unassembled WGS sequence"/>
</dbReference>
<evidence type="ECO:0000256" key="3">
    <source>
        <dbReference type="ARBA" id="ARBA00019696"/>
    </source>
</evidence>
<evidence type="ECO:0000313" key="9">
    <source>
        <dbReference type="Proteomes" id="UP000230750"/>
    </source>
</evidence>
<dbReference type="EMBL" id="MRZV01000475">
    <property type="protein sequence ID" value="PIK49217.1"/>
    <property type="molecule type" value="Genomic_DNA"/>
</dbReference>
<dbReference type="GO" id="GO:0016592">
    <property type="term" value="C:mediator complex"/>
    <property type="evidence" value="ECO:0007669"/>
    <property type="project" value="TreeGrafter"/>
</dbReference>
<proteinExistence type="inferred from homology"/>
<dbReference type="PANTHER" id="PTHR12691:SF10">
    <property type="entry name" value="MEDIATOR OF RNA POLYMERASE II TRANSCRIPTION SUBUNIT 23"/>
    <property type="match status" value="1"/>
</dbReference>
<gene>
    <name evidence="8" type="ORF">BSL78_13904</name>
</gene>
<protein>
    <recommendedName>
        <fullName evidence="3">Mediator of RNA polymerase II transcription subunit 23</fullName>
    </recommendedName>
    <alternativeName>
        <fullName evidence="7">Mediator complex subunit 23</fullName>
    </alternativeName>
</protein>
<evidence type="ECO:0000256" key="6">
    <source>
        <dbReference type="ARBA" id="ARBA00023242"/>
    </source>
</evidence>
<keyword evidence="9" id="KW-1185">Reference proteome</keyword>
<evidence type="ECO:0000256" key="4">
    <source>
        <dbReference type="ARBA" id="ARBA00023015"/>
    </source>
</evidence>
<evidence type="ECO:0000256" key="2">
    <source>
        <dbReference type="ARBA" id="ARBA00010222"/>
    </source>
</evidence>
<organism evidence="8 9">
    <name type="scientific">Stichopus japonicus</name>
    <name type="common">Sea cucumber</name>
    <dbReference type="NCBI Taxonomy" id="307972"/>
    <lineage>
        <taxon>Eukaryota</taxon>
        <taxon>Metazoa</taxon>
        <taxon>Echinodermata</taxon>
        <taxon>Eleutherozoa</taxon>
        <taxon>Echinozoa</taxon>
        <taxon>Holothuroidea</taxon>
        <taxon>Aspidochirotacea</taxon>
        <taxon>Aspidochirotida</taxon>
        <taxon>Stichopodidae</taxon>
        <taxon>Apostichopus</taxon>
    </lineage>
</organism>
<dbReference type="STRING" id="307972.A0A2G8KML8"/>
<comment type="similarity">
    <text evidence="2">Belongs to the Mediator complex subunit 23 family.</text>
</comment>
<name>A0A2G8KML8_STIJA</name>
<comment type="caution">
    <text evidence="8">The sequence shown here is derived from an EMBL/GenBank/DDBJ whole genome shotgun (WGS) entry which is preliminary data.</text>
</comment>
<evidence type="ECO:0000256" key="5">
    <source>
        <dbReference type="ARBA" id="ARBA00023163"/>
    </source>
</evidence>
<dbReference type="InterPro" id="IPR021629">
    <property type="entry name" value="Mediator_Med23"/>
</dbReference>
<comment type="subcellular location">
    <subcellularLocation>
        <location evidence="1">Nucleus</location>
    </subcellularLocation>
</comment>
<keyword evidence="6" id="KW-0539">Nucleus</keyword>
<keyword evidence="4" id="KW-0805">Transcription regulation</keyword>
<dbReference type="GO" id="GO:0010628">
    <property type="term" value="P:positive regulation of gene expression"/>
    <property type="evidence" value="ECO:0007669"/>
    <property type="project" value="TreeGrafter"/>
</dbReference>
<dbReference type="Pfam" id="PF11573">
    <property type="entry name" value="Med23"/>
    <property type="match status" value="2"/>
</dbReference>
<dbReference type="AlphaFoldDB" id="A0A2G8KML8"/>
<keyword evidence="5" id="KW-0804">Transcription</keyword>
<evidence type="ECO:0000313" key="8">
    <source>
        <dbReference type="EMBL" id="PIK49217.1"/>
    </source>
</evidence>
<dbReference type="PANTHER" id="PTHR12691">
    <property type="entry name" value="MEDIATOR OF RNA POLYMERASE II TRANSCRIPTION SUBUNIT 23"/>
    <property type="match status" value="1"/>
</dbReference>
<dbReference type="OrthoDB" id="9982951at2759"/>
<evidence type="ECO:0000256" key="7">
    <source>
        <dbReference type="ARBA" id="ARBA00031961"/>
    </source>
</evidence>
<reference evidence="8 9" key="1">
    <citation type="journal article" date="2017" name="PLoS Biol.">
        <title>The sea cucumber genome provides insights into morphological evolution and visceral regeneration.</title>
        <authorList>
            <person name="Zhang X."/>
            <person name="Sun L."/>
            <person name="Yuan J."/>
            <person name="Sun Y."/>
            <person name="Gao Y."/>
            <person name="Zhang L."/>
            <person name="Li S."/>
            <person name="Dai H."/>
            <person name="Hamel J.F."/>
            <person name="Liu C."/>
            <person name="Yu Y."/>
            <person name="Liu S."/>
            <person name="Lin W."/>
            <person name="Guo K."/>
            <person name="Jin S."/>
            <person name="Xu P."/>
            <person name="Storey K.B."/>
            <person name="Huan P."/>
            <person name="Zhang T."/>
            <person name="Zhou Y."/>
            <person name="Zhang J."/>
            <person name="Lin C."/>
            <person name="Li X."/>
            <person name="Xing L."/>
            <person name="Huo D."/>
            <person name="Sun M."/>
            <person name="Wang L."/>
            <person name="Mercier A."/>
            <person name="Li F."/>
            <person name="Yang H."/>
            <person name="Xiang J."/>
        </authorList>
    </citation>
    <scope>NUCLEOTIDE SEQUENCE [LARGE SCALE GENOMIC DNA]</scope>
    <source>
        <strain evidence="8">Shaxun</strain>
        <tissue evidence="8">Muscle</tissue>
    </source>
</reference>
<accession>A0A2G8KML8</accession>